<dbReference type="AlphaFoldDB" id="A0A1H8YI87"/>
<evidence type="ECO:0000313" key="2">
    <source>
        <dbReference type="Proteomes" id="UP000198582"/>
    </source>
</evidence>
<evidence type="ECO:0000313" key="1">
    <source>
        <dbReference type="EMBL" id="SEP51910.1"/>
    </source>
</evidence>
<dbReference type="Gene3D" id="3.40.50.12580">
    <property type="match status" value="1"/>
</dbReference>
<accession>A0A1H8YI87</accession>
<dbReference type="Proteomes" id="UP000198582">
    <property type="component" value="Unassembled WGS sequence"/>
</dbReference>
<evidence type="ECO:0008006" key="3">
    <source>
        <dbReference type="Google" id="ProtNLM"/>
    </source>
</evidence>
<proteinExistence type="predicted"/>
<dbReference type="InterPro" id="IPR043148">
    <property type="entry name" value="TagF_C"/>
</dbReference>
<name>A0A1H8YI87_9PSEU</name>
<reference evidence="1 2" key="1">
    <citation type="submission" date="2016-10" db="EMBL/GenBank/DDBJ databases">
        <authorList>
            <person name="de Groot N.N."/>
        </authorList>
    </citation>
    <scope>NUCLEOTIDE SEQUENCE [LARGE SCALE GENOMIC DNA]</scope>
    <source>
        <strain evidence="1 2">DSM 44993</strain>
    </source>
</reference>
<gene>
    <name evidence="1" type="ORF">SAMN04489732_1182</name>
</gene>
<dbReference type="SUPFAM" id="SSF53756">
    <property type="entry name" value="UDP-Glycosyltransferase/glycogen phosphorylase"/>
    <property type="match status" value="1"/>
</dbReference>
<protein>
    <recommendedName>
        <fullName evidence="3">CDP-Glycerol:Poly(Glycerophosphate) glycerophosphotransferase</fullName>
    </recommendedName>
</protein>
<dbReference type="EMBL" id="FOEF01000018">
    <property type="protein sequence ID" value="SEP51910.1"/>
    <property type="molecule type" value="Genomic_DNA"/>
</dbReference>
<dbReference type="STRING" id="394193.SAMN04489732_1182"/>
<sequence length="400" mass="43056">MHRGEVVPRHIVLSHREQLDRLRHSCPPAAERAVVAGDPCLDRLQASKPLRETYRQALGVRSGQKLVLVSSTWGADSLFGQAPDLPAKIARELPVDEFKTVLALHPNISQGHFPWQLRMWLEACRRSGVVVLPREELWQPAAVAADVTIGDQGSVTFYSACLGTPVLLATAPEETVDPASPIAALLRTAPELKADHLADQLTEVIAHPPALDAVTALATSAPGESATRLTELGYRALRLSLPDHPPALTTFPPPRIPDSQAGAHWVSVVEDQVVRHAANSAVFPPQAHLVVTTDAPDPRLLEQASVVLGARVPDPVRWIVETLTALPGCQWVACPAETGWLAGDRDGRLVRFTTPELPEVVPSLLYLRGDISAELRFAAAGVQHEVQLSVVKNGVGPATP</sequence>
<dbReference type="OrthoDB" id="3661391at2"/>
<keyword evidence="2" id="KW-1185">Reference proteome</keyword>
<dbReference type="RefSeq" id="WP_091624376.1">
    <property type="nucleotide sequence ID" value="NZ_FOEF01000018.1"/>
</dbReference>
<organism evidence="1 2">
    <name type="scientific">Amycolatopsis saalfeldensis</name>
    <dbReference type="NCBI Taxonomy" id="394193"/>
    <lineage>
        <taxon>Bacteria</taxon>
        <taxon>Bacillati</taxon>
        <taxon>Actinomycetota</taxon>
        <taxon>Actinomycetes</taxon>
        <taxon>Pseudonocardiales</taxon>
        <taxon>Pseudonocardiaceae</taxon>
        <taxon>Amycolatopsis</taxon>
    </lineage>
</organism>